<dbReference type="EMBL" id="LRBS01000086">
    <property type="protein sequence ID" value="OII75618.1"/>
    <property type="molecule type" value="Genomic_DNA"/>
</dbReference>
<sequence length="788" mass="86727">MWHVGTASVTSIAGNNTNNDKKTRGKVRNGSNVQVGTNTQRRGSTRFSNTPNATSSVNNTNSSINTANYKHTKKIPIDKSKFHPSISNLAGAIIGVSGANQKWMERESGAQVQILGTTPNDPDGLHIMVRYNEPREVEVVEAIIDEIGRATFEGGGGFISHMLPARKLATNHGYMSLPTQDLQNTLKHDSIMNVIHTPYDPVYSMGMTNVIGPPGGWPQSPPSNPVEFEWIMHLVIHTVLQQVGISASSGIPMIHLPMLYERYSNFNFEHDAITFFHKAISDNGLLGLIQSIPHVFIEGPHTRIDTSTIPQLPVSLKINLASGLTPLLLPAQLFTTSFHEFKLADESYWSSGILPPHPGPINIFQHQVNHPVGMAYTTLDPNQTYYQKPILSSDYPITKRAKLDNGSSLTLSMATSLQTIQASNEVKYGQIDIPLTNLTIAVQGIHFLLRRWIWKRQQSHLPAKSPLDFLPLESLEAEFIQFFDIPLDIELLGWTNLLHFVEAFPDIWTVENVGPDEFTLIPLPHPDFISATKKCNTTPSNKKDSLTSQSTSKGSTTMSTQSNSTDSCRVAEELNDIIAQLQNYLDNIKDTSDPANSPEILAIHDLLSGLRSGTYQFDDSTSSALVELLSMTSALAAPTQRDKPNTMNNIRAGSLITPIMNEVNISSSVNPISYNMQTSKKMFTTPMTNNPVPHSIMPVLHTPGPPLPTYSDIDLPMHIYNQKIPHSVQSRFGGNIPLNSGNLAATMTYGMQIGNIPINIPASTLRVTPHSTKGGRGRGVWDRDKAKH</sequence>
<feature type="compositionally biased region" description="Polar residues" evidence="2">
    <location>
        <begin position="29"/>
        <end position="47"/>
    </location>
</feature>
<feature type="compositionally biased region" description="Basic and acidic residues" evidence="2">
    <location>
        <begin position="779"/>
        <end position="788"/>
    </location>
</feature>
<name>A0A1J4MMY2_9CRYT</name>
<evidence type="ECO:0000313" key="3">
    <source>
        <dbReference type="EMBL" id="OII75618.1"/>
    </source>
</evidence>
<dbReference type="GeneID" id="92366873"/>
<keyword evidence="4" id="KW-1185">Reference proteome</keyword>
<dbReference type="GO" id="GO:0003723">
    <property type="term" value="F:RNA binding"/>
    <property type="evidence" value="ECO:0007669"/>
    <property type="project" value="UniProtKB-UniRule"/>
</dbReference>
<feature type="compositionally biased region" description="Polar residues" evidence="2">
    <location>
        <begin position="533"/>
        <end position="566"/>
    </location>
</feature>
<evidence type="ECO:0000313" key="4">
    <source>
        <dbReference type="Proteomes" id="UP000186804"/>
    </source>
</evidence>
<protein>
    <submittedName>
        <fullName evidence="3">KH domain-containing protein</fullName>
    </submittedName>
</protein>
<evidence type="ECO:0000256" key="2">
    <source>
        <dbReference type="SAM" id="MobiDB-lite"/>
    </source>
</evidence>
<dbReference type="Proteomes" id="UP000186804">
    <property type="component" value="Unassembled WGS sequence"/>
</dbReference>
<proteinExistence type="predicted"/>
<feature type="region of interest" description="Disordered" evidence="2">
    <location>
        <begin position="767"/>
        <end position="788"/>
    </location>
</feature>
<feature type="compositionally biased region" description="Polar residues" evidence="2">
    <location>
        <begin position="7"/>
        <end position="18"/>
    </location>
</feature>
<dbReference type="AlphaFoldDB" id="A0A1J4MMY2"/>
<reference evidence="3 4" key="1">
    <citation type="submission" date="2016-10" db="EMBL/GenBank/DDBJ databases">
        <title>Reductive evolution of mitochondrial metabolism and differential evolution of invasion-related proteins in Cryptosporidium.</title>
        <authorList>
            <person name="Liu S."/>
            <person name="Roellig D.M."/>
            <person name="Guo Y."/>
            <person name="Li N."/>
            <person name="Frace M.A."/>
            <person name="Tang K."/>
            <person name="Zhang L."/>
            <person name="Feng Y."/>
            <person name="Xiao L."/>
        </authorList>
    </citation>
    <scope>NUCLEOTIDE SEQUENCE [LARGE SCALE GENOMIC DNA]</scope>
    <source>
        <strain evidence="3">30847</strain>
    </source>
</reference>
<dbReference type="OrthoDB" id="342091at2759"/>
<evidence type="ECO:0000256" key="1">
    <source>
        <dbReference type="PROSITE-ProRule" id="PRU00117"/>
    </source>
</evidence>
<dbReference type="PROSITE" id="PS50084">
    <property type="entry name" value="KH_TYPE_1"/>
    <property type="match status" value="1"/>
</dbReference>
<feature type="region of interest" description="Disordered" evidence="2">
    <location>
        <begin position="532"/>
        <end position="566"/>
    </location>
</feature>
<dbReference type="VEuPathDB" id="CryptoDB:cand_026890"/>
<feature type="compositionally biased region" description="Low complexity" evidence="2">
    <location>
        <begin position="48"/>
        <end position="64"/>
    </location>
</feature>
<organism evidence="3 4">
    <name type="scientific">Cryptosporidium andersoni</name>
    <dbReference type="NCBI Taxonomy" id="117008"/>
    <lineage>
        <taxon>Eukaryota</taxon>
        <taxon>Sar</taxon>
        <taxon>Alveolata</taxon>
        <taxon>Apicomplexa</taxon>
        <taxon>Conoidasida</taxon>
        <taxon>Coccidia</taxon>
        <taxon>Eucoccidiorida</taxon>
        <taxon>Eimeriorina</taxon>
        <taxon>Cryptosporidiidae</taxon>
        <taxon>Cryptosporidium</taxon>
    </lineage>
</organism>
<comment type="caution">
    <text evidence="3">The sequence shown here is derived from an EMBL/GenBank/DDBJ whole genome shotgun (WGS) entry which is preliminary data.</text>
</comment>
<gene>
    <name evidence="3" type="ORF">cand_026890</name>
</gene>
<keyword evidence="1" id="KW-0694">RNA-binding</keyword>
<dbReference type="RefSeq" id="XP_067067464.1">
    <property type="nucleotide sequence ID" value="XM_067212917.1"/>
</dbReference>
<accession>A0A1J4MMY2</accession>
<feature type="region of interest" description="Disordered" evidence="2">
    <location>
        <begin position="1"/>
        <end position="64"/>
    </location>
</feature>
<dbReference type="SUPFAM" id="SSF54791">
    <property type="entry name" value="Eukaryotic type KH-domain (KH-domain type I)"/>
    <property type="match status" value="1"/>
</dbReference>
<dbReference type="InterPro" id="IPR036612">
    <property type="entry name" value="KH_dom_type_1_sf"/>
</dbReference>
<dbReference type="Gene3D" id="3.30.1370.10">
    <property type="entry name" value="K Homology domain, type 1"/>
    <property type="match status" value="1"/>
</dbReference>